<evidence type="ECO:0000256" key="5">
    <source>
        <dbReference type="SAM" id="MobiDB-lite"/>
    </source>
</evidence>
<dbReference type="PANTHER" id="PTHR16073:SF8">
    <property type="entry name" value="DEVELOPMENTAL PLURIPOTENCY-ASSOCIATED PROTEIN 4"/>
    <property type="match status" value="1"/>
</dbReference>
<dbReference type="OrthoDB" id="9831002at2759"/>
<dbReference type="FunCoup" id="A0A6P3FMA0">
    <property type="interactions" value="452"/>
</dbReference>
<dbReference type="GeneID" id="101582071"/>
<keyword evidence="4" id="KW-0539">Nucleus</keyword>
<keyword evidence="2" id="KW-0805">Transcription regulation</keyword>
<evidence type="ECO:0000259" key="6">
    <source>
        <dbReference type="Pfam" id="PF14047"/>
    </source>
</evidence>
<reference evidence="8" key="1">
    <citation type="submission" date="2025-08" db="UniProtKB">
        <authorList>
            <consortium name="RefSeq"/>
        </authorList>
    </citation>
    <scope>IDENTIFICATION</scope>
</reference>
<dbReference type="GO" id="GO:0003682">
    <property type="term" value="F:chromatin binding"/>
    <property type="evidence" value="ECO:0007669"/>
    <property type="project" value="InterPro"/>
</dbReference>
<feature type="compositionally biased region" description="Basic and acidic residues" evidence="5">
    <location>
        <begin position="42"/>
        <end position="58"/>
    </location>
</feature>
<dbReference type="Proteomes" id="UP000515203">
    <property type="component" value="Unplaced"/>
</dbReference>
<comment type="subcellular location">
    <subcellularLocation>
        <location evidence="1">Nucleus</location>
    </subcellularLocation>
</comment>
<evidence type="ECO:0000313" key="8">
    <source>
        <dbReference type="RefSeq" id="XP_004648488.2"/>
    </source>
</evidence>
<dbReference type="CTD" id="55211"/>
<sequence length="288" mass="31808">MENTRGKEGAGPGRSVEEQGGDRQPSTSRSSSSTKGQKRKRCVENGKEKKEQGHEAQTPRKKIAIPPLPVELPPVNLVHRDVLRAWCQQLKLSTKGQKLEAYRRLCEYAYPQQKNIPSTPKEARYQASGRQRKRSLESPEGRMSSTGPNLSEVALDPERQLAALEEPPALYEEVSTSVMTVATPESVLASWGRIAAGAGRTGTEEPPAEACGDKWCVVHGRSLPAVTRGWVRLQFHAGQAWVPEKKGRVSALFLLPAGAFPPPHLEDNLLCPICVRRNKILAKSLRWE</sequence>
<dbReference type="InParanoid" id="A0A6P3FMA0"/>
<organism evidence="7 8">
    <name type="scientific">Octodon degus</name>
    <name type="common">Degu</name>
    <name type="synonym">Sciurus degus</name>
    <dbReference type="NCBI Taxonomy" id="10160"/>
    <lineage>
        <taxon>Eukaryota</taxon>
        <taxon>Metazoa</taxon>
        <taxon>Chordata</taxon>
        <taxon>Craniata</taxon>
        <taxon>Vertebrata</taxon>
        <taxon>Euteleostomi</taxon>
        <taxon>Mammalia</taxon>
        <taxon>Eutheria</taxon>
        <taxon>Euarchontoglires</taxon>
        <taxon>Glires</taxon>
        <taxon>Rodentia</taxon>
        <taxon>Hystricomorpha</taxon>
        <taxon>Octodontidae</taxon>
        <taxon>Octodon</taxon>
    </lineage>
</organism>
<dbReference type="Pfam" id="PF14047">
    <property type="entry name" value="DCR"/>
    <property type="match status" value="1"/>
</dbReference>
<keyword evidence="7" id="KW-1185">Reference proteome</keyword>
<evidence type="ECO:0000256" key="4">
    <source>
        <dbReference type="ARBA" id="ARBA00023242"/>
    </source>
</evidence>
<keyword evidence="3" id="KW-0804">Transcription</keyword>
<proteinExistence type="predicted"/>
<evidence type="ECO:0000256" key="3">
    <source>
        <dbReference type="ARBA" id="ARBA00023163"/>
    </source>
</evidence>
<protein>
    <submittedName>
        <fullName evidence="8">Developmental pluripotency-associated protein 4</fullName>
    </submittedName>
</protein>
<gene>
    <name evidence="8" type="primary">Dppa4</name>
</gene>
<dbReference type="InterPro" id="IPR039590">
    <property type="entry name" value="Dppa2/4"/>
</dbReference>
<evidence type="ECO:0000256" key="2">
    <source>
        <dbReference type="ARBA" id="ARBA00023015"/>
    </source>
</evidence>
<dbReference type="InterPro" id="IPR025891">
    <property type="entry name" value="Dppa2/4_C_dom"/>
</dbReference>
<dbReference type="GO" id="GO:0048731">
    <property type="term" value="P:system development"/>
    <property type="evidence" value="ECO:0007669"/>
    <property type="project" value="TreeGrafter"/>
</dbReference>
<accession>A0A6P3FMA0</accession>
<dbReference type="GO" id="GO:0005634">
    <property type="term" value="C:nucleus"/>
    <property type="evidence" value="ECO:0007669"/>
    <property type="project" value="UniProtKB-SubCell"/>
</dbReference>
<feature type="domain" description="Developmental pluripotency-associated protein 2/4 C-terminal" evidence="6">
    <location>
        <begin position="212"/>
        <end position="278"/>
    </location>
</feature>
<feature type="region of interest" description="Disordered" evidence="5">
    <location>
        <begin position="115"/>
        <end position="153"/>
    </location>
</feature>
<name>A0A6P3FMA0_OCTDE</name>
<feature type="region of interest" description="Disordered" evidence="5">
    <location>
        <begin position="1"/>
        <end position="67"/>
    </location>
</feature>
<dbReference type="AlphaFoldDB" id="A0A6P3FMA0"/>
<evidence type="ECO:0000313" key="7">
    <source>
        <dbReference type="Proteomes" id="UP000515203"/>
    </source>
</evidence>
<dbReference type="RefSeq" id="XP_004648488.2">
    <property type="nucleotide sequence ID" value="XM_004648431.2"/>
</dbReference>
<dbReference type="PANTHER" id="PTHR16073">
    <property type="entry name" value="DCR DOMAIN-CONTAINING PROTEIN"/>
    <property type="match status" value="1"/>
</dbReference>
<evidence type="ECO:0000256" key="1">
    <source>
        <dbReference type="ARBA" id="ARBA00004123"/>
    </source>
</evidence>